<dbReference type="OrthoDB" id="43988at2157"/>
<comment type="subcellular location">
    <subcellularLocation>
        <location evidence="1">Membrane</location>
        <topology evidence="1">Multi-pass membrane protein</topology>
    </subcellularLocation>
</comment>
<dbReference type="Gene3D" id="3.90.550.10">
    <property type="entry name" value="Spore Coat Polysaccharide Biosynthesis Protein SpsA, Chain A"/>
    <property type="match status" value="1"/>
</dbReference>
<dbReference type="PANTHER" id="PTHR43867">
    <property type="entry name" value="CELLULOSE SYNTHASE CATALYTIC SUBUNIT A [UDP-FORMING]"/>
    <property type="match status" value="1"/>
</dbReference>
<organism evidence="9 10">
    <name type="scientific">Halopiger aswanensis</name>
    <dbReference type="NCBI Taxonomy" id="148449"/>
    <lineage>
        <taxon>Archaea</taxon>
        <taxon>Methanobacteriati</taxon>
        <taxon>Methanobacteriota</taxon>
        <taxon>Stenosarchaea group</taxon>
        <taxon>Halobacteria</taxon>
        <taxon>Halobacteriales</taxon>
        <taxon>Natrialbaceae</taxon>
        <taxon>Halopiger</taxon>
    </lineage>
</organism>
<dbReference type="Pfam" id="PF00535">
    <property type="entry name" value="Glycos_transf_2"/>
    <property type="match status" value="1"/>
</dbReference>
<dbReference type="Proteomes" id="UP000283805">
    <property type="component" value="Unassembled WGS sequence"/>
</dbReference>
<keyword evidence="10" id="KW-1185">Reference proteome</keyword>
<evidence type="ECO:0000313" key="9">
    <source>
        <dbReference type="EMBL" id="RKD95407.1"/>
    </source>
</evidence>
<feature type="transmembrane region" description="Helical" evidence="7">
    <location>
        <begin position="361"/>
        <end position="378"/>
    </location>
</feature>
<sequence>MQFVPSRLLEHGGTACGVAVLFVLGLLQGTEIQTLTLDLLVVSVRFVVLEALSAMAVFTFFVGLTGLLLIREVWQSREPLETVTDGPRLTAIVPVYRDHAVMDVSVESLVESAYENLEIVIVAEPNDEATLERARELAAEYDPVEVLVNGEPGSKAGAINYAVRERDTDRFAVFDADEWIAPEFLPTAMGQLLEGVDVFQGRRVPRPTGPVETVAYCERIVFHASYKMVELCGFTNCRSSSTAFTREALERVGGYDDMLTEDLDFAHACYREGLEVRQARNCTNTMEAPHTLRDLWGQRKRWRVGQIEVLHATLVDLLRGQAGRRGLISVGRMCSSLFGSLVTLVLVSKLLLLLVLDVESAFLVPAAVLIATIGVVAWRDARDDRIDDLGWSLLFAPLLYPAFGVLTLRSLLEYCLSWDGSWYRVEKTGT</sequence>
<feature type="domain" description="Glycosyltransferase 2-like" evidence="8">
    <location>
        <begin position="91"/>
        <end position="252"/>
    </location>
</feature>
<name>A0A3R7FW04_9EURY</name>
<keyword evidence="4 7" id="KW-0812">Transmembrane</keyword>
<evidence type="ECO:0000256" key="6">
    <source>
        <dbReference type="ARBA" id="ARBA00023136"/>
    </source>
</evidence>
<keyword evidence="2" id="KW-0328">Glycosyltransferase</keyword>
<protein>
    <submittedName>
        <fullName evidence="9">Cellulose synthase/poly-beta-1,6-N-acetylglucosamine synthase-like glycosyltransferase</fullName>
    </submittedName>
</protein>
<dbReference type="InterPro" id="IPR029044">
    <property type="entry name" value="Nucleotide-diphossugar_trans"/>
</dbReference>
<keyword evidence="3 9" id="KW-0808">Transferase</keyword>
<dbReference type="EMBL" id="RAPO01000002">
    <property type="protein sequence ID" value="RKD95407.1"/>
    <property type="molecule type" value="Genomic_DNA"/>
</dbReference>
<feature type="transmembrane region" description="Helical" evidence="7">
    <location>
        <begin position="334"/>
        <end position="355"/>
    </location>
</feature>
<evidence type="ECO:0000256" key="7">
    <source>
        <dbReference type="SAM" id="Phobius"/>
    </source>
</evidence>
<dbReference type="RefSeq" id="WP_120244683.1">
    <property type="nucleotide sequence ID" value="NZ_RAPO01000002.1"/>
</dbReference>
<accession>A0A3R7FW04</accession>
<evidence type="ECO:0000256" key="5">
    <source>
        <dbReference type="ARBA" id="ARBA00022989"/>
    </source>
</evidence>
<feature type="transmembrane region" description="Helical" evidence="7">
    <location>
        <begin position="45"/>
        <end position="70"/>
    </location>
</feature>
<dbReference type="AlphaFoldDB" id="A0A3R7FW04"/>
<feature type="transmembrane region" description="Helical" evidence="7">
    <location>
        <begin position="390"/>
        <end position="412"/>
    </location>
</feature>
<reference evidence="9 10" key="1">
    <citation type="submission" date="2018-09" db="EMBL/GenBank/DDBJ databases">
        <title>Genomic Encyclopedia of Archaeal and Bacterial Type Strains, Phase II (KMG-II): from individual species to whole genera.</title>
        <authorList>
            <person name="Goeker M."/>
        </authorList>
    </citation>
    <scope>NUCLEOTIDE SEQUENCE [LARGE SCALE GENOMIC DNA]</scope>
    <source>
        <strain evidence="9 10">DSM 13151</strain>
    </source>
</reference>
<dbReference type="GO" id="GO:0016757">
    <property type="term" value="F:glycosyltransferase activity"/>
    <property type="evidence" value="ECO:0007669"/>
    <property type="project" value="UniProtKB-KW"/>
</dbReference>
<keyword evidence="5 7" id="KW-1133">Transmembrane helix</keyword>
<keyword evidence="6 7" id="KW-0472">Membrane</keyword>
<gene>
    <name evidence="9" type="ORF">ATJ93_2261</name>
</gene>
<dbReference type="SUPFAM" id="SSF53448">
    <property type="entry name" value="Nucleotide-diphospho-sugar transferases"/>
    <property type="match status" value="1"/>
</dbReference>
<dbReference type="CDD" id="cd06423">
    <property type="entry name" value="CESA_like"/>
    <property type="match status" value="1"/>
</dbReference>
<evidence type="ECO:0000256" key="4">
    <source>
        <dbReference type="ARBA" id="ARBA00022692"/>
    </source>
</evidence>
<dbReference type="PANTHER" id="PTHR43867:SF2">
    <property type="entry name" value="CELLULOSE SYNTHASE CATALYTIC SUBUNIT A [UDP-FORMING]"/>
    <property type="match status" value="1"/>
</dbReference>
<evidence type="ECO:0000256" key="2">
    <source>
        <dbReference type="ARBA" id="ARBA00022676"/>
    </source>
</evidence>
<evidence type="ECO:0000256" key="1">
    <source>
        <dbReference type="ARBA" id="ARBA00004141"/>
    </source>
</evidence>
<proteinExistence type="predicted"/>
<evidence type="ECO:0000259" key="8">
    <source>
        <dbReference type="Pfam" id="PF00535"/>
    </source>
</evidence>
<evidence type="ECO:0000313" key="10">
    <source>
        <dbReference type="Proteomes" id="UP000283805"/>
    </source>
</evidence>
<dbReference type="InterPro" id="IPR050321">
    <property type="entry name" value="Glycosyltr_2/OpgH_subfam"/>
</dbReference>
<dbReference type="InterPro" id="IPR001173">
    <property type="entry name" value="Glyco_trans_2-like"/>
</dbReference>
<comment type="caution">
    <text evidence="9">The sequence shown here is derived from an EMBL/GenBank/DDBJ whole genome shotgun (WGS) entry which is preliminary data.</text>
</comment>
<evidence type="ECO:0000256" key="3">
    <source>
        <dbReference type="ARBA" id="ARBA00022679"/>
    </source>
</evidence>
<dbReference type="GO" id="GO:0016020">
    <property type="term" value="C:membrane"/>
    <property type="evidence" value="ECO:0007669"/>
    <property type="project" value="UniProtKB-SubCell"/>
</dbReference>